<accession>A0A7E4VI12</accession>
<dbReference type="AlphaFoldDB" id="A0A7E4VI12"/>
<evidence type="ECO:0000256" key="1">
    <source>
        <dbReference type="SAM" id="MobiDB-lite"/>
    </source>
</evidence>
<reference evidence="3" key="2">
    <citation type="submission" date="2020-10" db="UniProtKB">
        <authorList>
            <consortium name="WormBaseParasite"/>
        </authorList>
    </citation>
    <scope>IDENTIFICATION</scope>
</reference>
<sequence length="74" mass="8251">MTTTTTTSKLSLTESPPSKSEGCATEIEEVISIVPLDNKPKIKKTSAKKEVKEEQAPLQQEEKQEGQQFNDKCR</sequence>
<feature type="compositionally biased region" description="Low complexity" evidence="1">
    <location>
        <begin position="1"/>
        <end position="21"/>
    </location>
</feature>
<dbReference type="Proteomes" id="UP000492821">
    <property type="component" value="Unassembled WGS sequence"/>
</dbReference>
<proteinExistence type="predicted"/>
<keyword evidence="2" id="KW-1185">Reference proteome</keyword>
<protein>
    <submittedName>
        <fullName evidence="3">Uncharacterized protein</fullName>
    </submittedName>
</protein>
<dbReference type="WBParaSite" id="Pan_g20457.t1">
    <property type="protein sequence ID" value="Pan_g20457.t1"/>
    <property type="gene ID" value="Pan_g20457"/>
</dbReference>
<evidence type="ECO:0000313" key="3">
    <source>
        <dbReference type="WBParaSite" id="Pan_g20457.t1"/>
    </source>
</evidence>
<organism evidence="2 3">
    <name type="scientific">Panagrellus redivivus</name>
    <name type="common">Microworm</name>
    <dbReference type="NCBI Taxonomy" id="6233"/>
    <lineage>
        <taxon>Eukaryota</taxon>
        <taxon>Metazoa</taxon>
        <taxon>Ecdysozoa</taxon>
        <taxon>Nematoda</taxon>
        <taxon>Chromadorea</taxon>
        <taxon>Rhabditida</taxon>
        <taxon>Tylenchina</taxon>
        <taxon>Panagrolaimomorpha</taxon>
        <taxon>Panagrolaimoidea</taxon>
        <taxon>Panagrolaimidae</taxon>
        <taxon>Panagrellus</taxon>
    </lineage>
</organism>
<feature type="region of interest" description="Disordered" evidence="1">
    <location>
        <begin position="37"/>
        <end position="74"/>
    </location>
</feature>
<feature type="compositionally biased region" description="Basic and acidic residues" evidence="1">
    <location>
        <begin position="47"/>
        <end position="74"/>
    </location>
</feature>
<reference evidence="2" key="1">
    <citation type="journal article" date="2013" name="Genetics">
        <title>The draft genome and transcriptome of Panagrellus redivivus are shaped by the harsh demands of a free-living lifestyle.</title>
        <authorList>
            <person name="Srinivasan J."/>
            <person name="Dillman A.R."/>
            <person name="Macchietto M.G."/>
            <person name="Heikkinen L."/>
            <person name="Lakso M."/>
            <person name="Fracchia K.M."/>
            <person name="Antoshechkin I."/>
            <person name="Mortazavi A."/>
            <person name="Wong G."/>
            <person name="Sternberg P.W."/>
        </authorList>
    </citation>
    <scope>NUCLEOTIDE SEQUENCE [LARGE SCALE GENOMIC DNA]</scope>
    <source>
        <strain evidence="2">MT8872</strain>
    </source>
</reference>
<evidence type="ECO:0000313" key="2">
    <source>
        <dbReference type="Proteomes" id="UP000492821"/>
    </source>
</evidence>
<name>A0A7E4VI12_PANRE</name>
<feature type="region of interest" description="Disordered" evidence="1">
    <location>
        <begin position="1"/>
        <end position="23"/>
    </location>
</feature>